<dbReference type="RefSeq" id="YP_009321628.1">
    <property type="nucleotide sequence ID" value="NC_031909.1"/>
</dbReference>
<reference evidence="1 2" key="1">
    <citation type="submission" date="2016-05" db="EMBL/GenBank/DDBJ databases">
        <title>Campylobacter bacteriophages isolated in Slovenia.</title>
        <authorList>
            <person name="Janez N."/>
            <person name="Peterka M."/>
            <person name="Accetto T."/>
        </authorList>
    </citation>
    <scope>NUCLEOTIDE SEQUENCE [LARGE SCALE GENOMIC DNA]</scope>
    <source>
        <strain evidence="1 2">PC14</strain>
    </source>
</reference>
<dbReference type="GeneID" id="30306964"/>
<dbReference type="Proteomes" id="UP000202854">
    <property type="component" value="Segment"/>
</dbReference>
<accession>A0A1B0XW44</accession>
<protein>
    <submittedName>
        <fullName evidence="1">Uncharacterized protein</fullName>
    </submittedName>
</protein>
<evidence type="ECO:0000313" key="1">
    <source>
        <dbReference type="EMBL" id="ANH51322.1"/>
    </source>
</evidence>
<sequence length="241" mass="29033">MKNILIINFTESIKKEFELKDMDCLDVGDLFERKSIVLPKKNHESVYIDDVLFLFYEHDLLENVFELCYKNNTDKKYYFMGENNEITKFIQFFFREDKVPYYIINEDERKMITQSMLDCTLQQIRENRQVKDFCIKNFETLRTRMKTKNDFKSEFSINGKFYFNIKTSFLKNYGTIDITIDFKTNKDEDVLKNITDFHLNDQGNYRFLSILGEDISDRFVSDINNDEFSESLFQFLFSSII</sequence>
<organism evidence="1 2">
    <name type="scientific">Campylobacter phage PC14</name>
    <dbReference type="NCBI Taxonomy" id="1541686"/>
    <lineage>
        <taxon>Viruses</taxon>
        <taxon>Duplodnaviria</taxon>
        <taxon>Heunggongvirae</taxon>
        <taxon>Uroviricota</taxon>
        <taxon>Caudoviricetes</taxon>
        <taxon>Connertonviridae</taxon>
        <taxon>Fletchervirus</taxon>
        <taxon>Fletchervirus NCTC12673</taxon>
    </lineage>
</organism>
<dbReference type="EMBL" id="KX236333">
    <property type="protein sequence ID" value="ANH51322.1"/>
    <property type="molecule type" value="Genomic_DNA"/>
</dbReference>
<evidence type="ECO:0000313" key="2">
    <source>
        <dbReference type="Proteomes" id="UP000202854"/>
    </source>
</evidence>
<proteinExistence type="predicted"/>
<gene>
    <name evidence="1" type="ORF">PC14_00029</name>
</gene>
<dbReference type="KEGG" id="vg:30306964"/>
<name>A0A1B0XW44_9CAUD</name>